<dbReference type="InterPro" id="IPR004089">
    <property type="entry name" value="MCPsignal_dom"/>
</dbReference>
<evidence type="ECO:0000256" key="2">
    <source>
        <dbReference type="ARBA" id="ARBA00022692"/>
    </source>
</evidence>
<organism evidence="11 12">
    <name type="scientific">Proteobacteria bacterium 228</name>
    <dbReference type="NCBI Taxonomy" id="2083153"/>
    <lineage>
        <taxon>Bacteria</taxon>
        <taxon>Pseudomonadati</taxon>
        <taxon>Pseudomonadota</taxon>
    </lineage>
</organism>
<dbReference type="SMART" id="SM00086">
    <property type="entry name" value="PAC"/>
    <property type="match status" value="1"/>
</dbReference>
<dbReference type="GO" id="GO:0006935">
    <property type="term" value="P:chemotaxis"/>
    <property type="evidence" value="ECO:0007669"/>
    <property type="project" value="InterPro"/>
</dbReference>
<sequence>MWFKDTSAELASEMTGVLRSLINDSPAATSTTLLQRHPELQRFVEQLGQRWQEQLQLRRSAQTTAAAPCSAEQYAQLQHELQQARLQQQQLQHQLERQQEHLAEAGQQQMHWQLEQQAWELTKQTLTEGCWDLTVVDGDADHARNVIRWSEQFRQLIGYSAKDFPDGWDSFFAVANSEDVKKVMQVFNQYLADPHRSKNAYVVEYRMRHKDGREIWFRERGRALQNAQGVLVRVIGAVRDISDEKSAEAMRHQEQASIQQTYAQIAQVASGIKGIAEQTNLLALNAAIEAARAGEQGRGFAVVADEVRNLAKRTQDSVQQIQTMLNKRD</sequence>
<keyword evidence="2" id="KW-0812">Transmembrane</keyword>
<evidence type="ECO:0000256" key="6">
    <source>
        <dbReference type="ARBA" id="ARBA00029447"/>
    </source>
</evidence>
<dbReference type="Gene3D" id="3.30.450.20">
    <property type="entry name" value="PAS domain"/>
    <property type="match status" value="1"/>
</dbReference>
<keyword evidence="3" id="KW-1133">Transmembrane helix</keyword>
<comment type="subcellular location">
    <subcellularLocation>
        <location evidence="1">Membrane</location>
        <topology evidence="1">Multi-pass membrane protein</topology>
    </subcellularLocation>
</comment>
<dbReference type="GO" id="GO:0016020">
    <property type="term" value="C:membrane"/>
    <property type="evidence" value="ECO:0007669"/>
    <property type="project" value="UniProtKB-SubCell"/>
</dbReference>
<dbReference type="InterPro" id="IPR035965">
    <property type="entry name" value="PAS-like_dom_sf"/>
</dbReference>
<evidence type="ECO:0000259" key="9">
    <source>
        <dbReference type="PROSITE" id="PS50111"/>
    </source>
</evidence>
<feature type="coiled-coil region" evidence="8">
    <location>
        <begin position="74"/>
        <end position="108"/>
    </location>
</feature>
<keyword evidence="8" id="KW-0175">Coiled coil</keyword>
<comment type="caution">
    <text evidence="11">The sequence shown here is derived from an EMBL/GenBank/DDBJ whole genome shotgun (WGS) entry which is preliminary data.</text>
</comment>
<feature type="domain" description="Methyl-accepting transducer" evidence="9">
    <location>
        <begin position="258"/>
        <end position="329"/>
    </location>
</feature>
<evidence type="ECO:0000256" key="5">
    <source>
        <dbReference type="ARBA" id="ARBA00023224"/>
    </source>
</evidence>
<dbReference type="PANTHER" id="PTHR32089">
    <property type="entry name" value="METHYL-ACCEPTING CHEMOTAXIS PROTEIN MCPB"/>
    <property type="match status" value="1"/>
</dbReference>
<dbReference type="NCBIfam" id="TIGR00229">
    <property type="entry name" value="sensory_box"/>
    <property type="match status" value="1"/>
</dbReference>
<dbReference type="PRINTS" id="PR00260">
    <property type="entry name" value="CHEMTRNSDUCR"/>
</dbReference>
<feature type="domain" description="PAC" evidence="10">
    <location>
        <begin position="201"/>
        <end position="253"/>
    </location>
</feature>
<dbReference type="Gene3D" id="6.10.250.3200">
    <property type="match status" value="1"/>
</dbReference>
<dbReference type="SUPFAM" id="SSF55785">
    <property type="entry name" value="PYP-like sensor domain (PAS domain)"/>
    <property type="match status" value="1"/>
</dbReference>
<keyword evidence="5 7" id="KW-0807">Transducer</keyword>
<dbReference type="InterPro" id="IPR004090">
    <property type="entry name" value="Chemotax_Me-accpt_rcpt"/>
</dbReference>
<evidence type="ECO:0000256" key="7">
    <source>
        <dbReference type="PROSITE-ProRule" id="PRU00284"/>
    </source>
</evidence>
<name>A0A2S5KPQ9_9PROT</name>
<dbReference type="InterPro" id="IPR013655">
    <property type="entry name" value="PAS_fold_3"/>
</dbReference>
<proteinExistence type="inferred from homology"/>
<keyword evidence="11" id="KW-0418">Kinase</keyword>
<dbReference type="GO" id="GO:0004888">
    <property type="term" value="F:transmembrane signaling receptor activity"/>
    <property type="evidence" value="ECO:0007669"/>
    <property type="project" value="InterPro"/>
</dbReference>
<accession>A0A2S5KPQ9</accession>
<keyword evidence="4" id="KW-0472">Membrane</keyword>
<keyword evidence="11" id="KW-0808">Transferase</keyword>
<dbReference type="AlphaFoldDB" id="A0A2S5KPQ9"/>
<dbReference type="Pfam" id="PF08447">
    <property type="entry name" value="PAS_3"/>
    <property type="match status" value="1"/>
</dbReference>
<dbReference type="SUPFAM" id="SSF58104">
    <property type="entry name" value="Methyl-accepting chemotaxis protein (MCP) signaling domain"/>
    <property type="match status" value="1"/>
</dbReference>
<gene>
    <name evidence="11" type="ORF">C4K68_13985</name>
</gene>
<evidence type="ECO:0000256" key="3">
    <source>
        <dbReference type="ARBA" id="ARBA00022989"/>
    </source>
</evidence>
<dbReference type="Pfam" id="PF00015">
    <property type="entry name" value="MCPsignal"/>
    <property type="match status" value="1"/>
</dbReference>
<dbReference type="PANTHER" id="PTHR32089:SF119">
    <property type="entry name" value="METHYL-ACCEPTING CHEMOTAXIS PROTEIN CTPL"/>
    <property type="match status" value="1"/>
</dbReference>
<comment type="similarity">
    <text evidence="6">Belongs to the methyl-accepting chemotaxis (MCP) protein family.</text>
</comment>
<evidence type="ECO:0000313" key="12">
    <source>
        <dbReference type="Proteomes" id="UP000238196"/>
    </source>
</evidence>
<dbReference type="InterPro" id="IPR000014">
    <property type="entry name" value="PAS"/>
</dbReference>
<dbReference type="CDD" id="cd00130">
    <property type="entry name" value="PAS"/>
    <property type="match status" value="1"/>
</dbReference>
<dbReference type="GO" id="GO:0016301">
    <property type="term" value="F:kinase activity"/>
    <property type="evidence" value="ECO:0007669"/>
    <property type="project" value="UniProtKB-KW"/>
</dbReference>
<reference evidence="11 12" key="1">
    <citation type="submission" date="2018-02" db="EMBL/GenBank/DDBJ databases">
        <title>novel marine gammaproteobacteria from coastal saline agro ecosystem.</title>
        <authorList>
            <person name="Krishnan R."/>
            <person name="Ramesh Kumar N."/>
        </authorList>
    </citation>
    <scope>NUCLEOTIDE SEQUENCE [LARGE SCALE GENOMIC DNA]</scope>
    <source>
        <strain evidence="11 12">228</strain>
    </source>
</reference>
<evidence type="ECO:0000259" key="10">
    <source>
        <dbReference type="PROSITE" id="PS50113"/>
    </source>
</evidence>
<dbReference type="InterPro" id="IPR000700">
    <property type="entry name" value="PAS-assoc_C"/>
</dbReference>
<dbReference type="Proteomes" id="UP000238196">
    <property type="component" value="Unassembled WGS sequence"/>
</dbReference>
<dbReference type="EMBL" id="PRLP01000043">
    <property type="protein sequence ID" value="PPC76712.1"/>
    <property type="molecule type" value="Genomic_DNA"/>
</dbReference>
<evidence type="ECO:0000256" key="4">
    <source>
        <dbReference type="ARBA" id="ARBA00023136"/>
    </source>
</evidence>
<protein>
    <submittedName>
        <fullName evidence="11">Histidine kinase</fullName>
    </submittedName>
</protein>
<evidence type="ECO:0000313" key="11">
    <source>
        <dbReference type="EMBL" id="PPC76712.1"/>
    </source>
</evidence>
<evidence type="ECO:0000256" key="1">
    <source>
        <dbReference type="ARBA" id="ARBA00004141"/>
    </source>
</evidence>
<dbReference type="GO" id="GO:0007165">
    <property type="term" value="P:signal transduction"/>
    <property type="evidence" value="ECO:0007669"/>
    <property type="project" value="UniProtKB-KW"/>
</dbReference>
<dbReference type="OrthoDB" id="2489132at2"/>
<evidence type="ECO:0000256" key="8">
    <source>
        <dbReference type="SAM" id="Coils"/>
    </source>
</evidence>
<dbReference type="InterPro" id="IPR001610">
    <property type="entry name" value="PAC"/>
</dbReference>
<dbReference type="PROSITE" id="PS50113">
    <property type="entry name" value="PAC"/>
    <property type="match status" value="1"/>
</dbReference>
<dbReference type="PROSITE" id="PS50111">
    <property type="entry name" value="CHEMOTAXIS_TRANSDUC_2"/>
    <property type="match status" value="1"/>
</dbReference>